<feature type="signal peptide" evidence="1">
    <location>
        <begin position="1"/>
        <end position="22"/>
    </location>
</feature>
<keyword evidence="1" id="KW-0732">Signal</keyword>
<keyword evidence="3" id="KW-1185">Reference proteome</keyword>
<name>A0A502GUM0_9BACT</name>
<organism evidence="2 3">
    <name type="scientific">Hymenobacter nivis</name>
    <dbReference type="NCBI Taxonomy" id="1850093"/>
    <lineage>
        <taxon>Bacteria</taxon>
        <taxon>Pseudomonadati</taxon>
        <taxon>Bacteroidota</taxon>
        <taxon>Cytophagia</taxon>
        <taxon>Cytophagales</taxon>
        <taxon>Hymenobacteraceae</taxon>
        <taxon>Hymenobacter</taxon>
    </lineage>
</organism>
<proteinExistence type="predicted"/>
<protein>
    <submittedName>
        <fullName evidence="2">Uncharacterized protein</fullName>
    </submittedName>
</protein>
<gene>
    <name evidence="2" type="ORF">EAH73_11110</name>
</gene>
<evidence type="ECO:0000256" key="1">
    <source>
        <dbReference type="SAM" id="SignalP"/>
    </source>
</evidence>
<feature type="chain" id="PRO_5021228376" evidence="1">
    <location>
        <begin position="23"/>
        <end position="125"/>
    </location>
</feature>
<dbReference type="Proteomes" id="UP000317646">
    <property type="component" value="Unassembled WGS sequence"/>
</dbReference>
<reference evidence="2 3" key="1">
    <citation type="journal article" date="2019" name="Environ. Microbiol.">
        <title>Species interactions and distinct microbial communities in high Arctic permafrost affected cryosols are associated with the CH4 and CO2 gas fluxes.</title>
        <authorList>
            <person name="Altshuler I."/>
            <person name="Hamel J."/>
            <person name="Turney S."/>
            <person name="Magnuson E."/>
            <person name="Levesque R."/>
            <person name="Greer C."/>
            <person name="Whyte L.G."/>
        </authorList>
    </citation>
    <scope>NUCLEOTIDE SEQUENCE [LARGE SCALE GENOMIC DNA]</scope>
    <source>
        <strain evidence="2 3">S9.2P</strain>
    </source>
</reference>
<evidence type="ECO:0000313" key="3">
    <source>
        <dbReference type="Proteomes" id="UP000317646"/>
    </source>
</evidence>
<accession>A0A502GUM0</accession>
<dbReference type="RefSeq" id="WP_140466580.1">
    <property type="nucleotide sequence ID" value="NZ_RCYZ01000004.1"/>
</dbReference>
<comment type="caution">
    <text evidence="2">The sequence shown here is derived from an EMBL/GenBank/DDBJ whole genome shotgun (WGS) entry which is preliminary data.</text>
</comment>
<dbReference type="OrthoDB" id="883111at2"/>
<dbReference type="AlphaFoldDB" id="A0A502GUM0"/>
<sequence length="125" mass="13369">MQNPFNHWRAAGARLLCAGALALPACTPPCTGNIEATVLYAKPRPGGGRLIYADVLNQPALGHKQTLLWQGKEFGTFGHVVIINDPANKYASNRSICFTTYRPAPAAAAAGDELGEERIPRLAID</sequence>
<dbReference type="EMBL" id="RCYZ01000004">
    <property type="protein sequence ID" value="TPG65929.1"/>
    <property type="molecule type" value="Genomic_DNA"/>
</dbReference>
<evidence type="ECO:0000313" key="2">
    <source>
        <dbReference type="EMBL" id="TPG65929.1"/>
    </source>
</evidence>